<dbReference type="InParanoid" id="D1C3M7"/>
<evidence type="ECO:0000256" key="2">
    <source>
        <dbReference type="SAM" id="Phobius"/>
    </source>
</evidence>
<dbReference type="RefSeq" id="WP_012871891.1">
    <property type="nucleotide sequence ID" value="NC_013523.1"/>
</dbReference>
<evidence type="ECO:0000313" key="4">
    <source>
        <dbReference type="Proteomes" id="UP000002027"/>
    </source>
</evidence>
<proteinExistence type="predicted"/>
<feature type="transmembrane region" description="Helical" evidence="2">
    <location>
        <begin position="6"/>
        <end position="24"/>
    </location>
</feature>
<accession>D1C3M7</accession>
<dbReference type="OrthoDB" id="10008098at2"/>
<sequence length="65" mass="7376">MGDNLIYLFVAFLITWLIMAAYLWSIGRQVRNLRDEVQALENAELPAETAAPAPRRQEQVESSQA</sequence>
<dbReference type="HOGENOM" id="CLU_2847593_0_0_0"/>
<dbReference type="STRING" id="479434.Sthe_1409"/>
<keyword evidence="2" id="KW-1133">Transmembrane helix</keyword>
<keyword evidence="2" id="KW-0472">Membrane</keyword>
<evidence type="ECO:0008006" key="5">
    <source>
        <dbReference type="Google" id="ProtNLM"/>
    </source>
</evidence>
<keyword evidence="4" id="KW-1185">Reference proteome</keyword>
<reference evidence="3 4" key="2">
    <citation type="journal article" date="2010" name="Stand. Genomic Sci.">
        <title>Complete genome sequence of Desulfohalobium retbaense type strain (HR(100)).</title>
        <authorList>
            <person name="Spring S."/>
            <person name="Nolan M."/>
            <person name="Lapidus A."/>
            <person name="Glavina Del Rio T."/>
            <person name="Copeland A."/>
            <person name="Tice H."/>
            <person name="Cheng J.F."/>
            <person name="Lucas S."/>
            <person name="Land M."/>
            <person name="Chen F."/>
            <person name="Bruce D."/>
            <person name="Goodwin L."/>
            <person name="Pitluck S."/>
            <person name="Ivanova N."/>
            <person name="Mavromatis K."/>
            <person name="Mikhailova N."/>
            <person name="Pati A."/>
            <person name="Chen A."/>
            <person name="Palaniappan K."/>
            <person name="Hauser L."/>
            <person name="Chang Y.J."/>
            <person name="Jeffries C.D."/>
            <person name="Munk C."/>
            <person name="Kiss H."/>
            <person name="Chain P."/>
            <person name="Han C."/>
            <person name="Brettin T."/>
            <person name="Detter J.C."/>
            <person name="Schuler E."/>
            <person name="Goker M."/>
            <person name="Rohde M."/>
            <person name="Bristow J."/>
            <person name="Eisen J.A."/>
            <person name="Markowitz V."/>
            <person name="Hugenholtz P."/>
            <person name="Kyrpides N.C."/>
            <person name="Klenk H.P."/>
        </authorList>
    </citation>
    <scope>NUCLEOTIDE SEQUENCE [LARGE SCALE GENOMIC DNA]</scope>
    <source>
        <strain evidence="4">ATCC 49802 / DSM 20745 / S 6022</strain>
    </source>
</reference>
<dbReference type="EMBL" id="CP001823">
    <property type="protein sequence ID" value="ACZ38844.1"/>
    <property type="molecule type" value="Genomic_DNA"/>
</dbReference>
<feature type="compositionally biased region" description="Low complexity" evidence="1">
    <location>
        <begin position="44"/>
        <end position="54"/>
    </location>
</feature>
<name>D1C3M7_SPHTD</name>
<dbReference type="Proteomes" id="UP000002027">
    <property type="component" value="Chromosome 1"/>
</dbReference>
<evidence type="ECO:0000256" key="1">
    <source>
        <dbReference type="SAM" id="MobiDB-lite"/>
    </source>
</evidence>
<dbReference type="InterPro" id="IPR030888">
    <property type="entry name" value="Put_ccm"/>
</dbReference>
<feature type="region of interest" description="Disordered" evidence="1">
    <location>
        <begin position="44"/>
        <end position="65"/>
    </location>
</feature>
<protein>
    <recommendedName>
        <fullName evidence="5">CcmD family protein</fullName>
    </recommendedName>
</protein>
<organism evidence="3 4">
    <name type="scientific">Sphaerobacter thermophilus (strain ATCC 49802 / DSM 20745 / KCCM 41009 / NCIMB 13125 / S 6022)</name>
    <dbReference type="NCBI Taxonomy" id="479434"/>
    <lineage>
        <taxon>Bacteria</taxon>
        <taxon>Pseudomonadati</taxon>
        <taxon>Thermomicrobiota</taxon>
        <taxon>Thermomicrobia</taxon>
        <taxon>Sphaerobacterales</taxon>
        <taxon>Sphaerobacterineae</taxon>
        <taxon>Sphaerobacteraceae</taxon>
        <taxon>Sphaerobacter</taxon>
    </lineage>
</organism>
<keyword evidence="2" id="KW-0812">Transmembrane</keyword>
<dbReference type="NCBIfam" id="TIGR04391">
    <property type="entry name" value="CcmD_alt_fam"/>
    <property type="match status" value="1"/>
</dbReference>
<dbReference type="KEGG" id="sti:Sthe_1409"/>
<reference evidence="4" key="1">
    <citation type="submission" date="2009-11" db="EMBL/GenBank/DDBJ databases">
        <title>The complete chromosome 1 of Sphaerobacter thermophilus DSM 20745.</title>
        <authorList>
            <person name="Lucas S."/>
            <person name="Copeland A."/>
            <person name="Lapidus A."/>
            <person name="Glavina del Rio T."/>
            <person name="Dalin E."/>
            <person name="Tice H."/>
            <person name="Bruce D."/>
            <person name="Goodwin L."/>
            <person name="Pitluck S."/>
            <person name="Kyrpides N."/>
            <person name="Mavromatis K."/>
            <person name="Ivanova N."/>
            <person name="Mikhailova N."/>
            <person name="LaButti K.M."/>
            <person name="Clum A."/>
            <person name="Sun H.I."/>
            <person name="Brettin T."/>
            <person name="Detter J.C."/>
            <person name="Han C."/>
            <person name="Larimer F."/>
            <person name="Land M."/>
            <person name="Hauser L."/>
            <person name="Markowitz V."/>
            <person name="Cheng J.F."/>
            <person name="Hugenholtz P."/>
            <person name="Woyke T."/>
            <person name="Wu D."/>
            <person name="Steenblock K."/>
            <person name="Schneider S."/>
            <person name="Pukall R."/>
            <person name="Goeker M."/>
            <person name="Klenk H.P."/>
            <person name="Eisen J.A."/>
        </authorList>
    </citation>
    <scope>NUCLEOTIDE SEQUENCE [LARGE SCALE GENOMIC DNA]</scope>
    <source>
        <strain evidence="4">ATCC 49802 / DSM 20745 / S 6022</strain>
    </source>
</reference>
<gene>
    <name evidence="3" type="ordered locus">Sthe_1409</name>
</gene>
<dbReference type="AlphaFoldDB" id="D1C3M7"/>
<evidence type="ECO:0000313" key="3">
    <source>
        <dbReference type="EMBL" id="ACZ38844.1"/>
    </source>
</evidence>